<keyword evidence="2" id="KW-0812">Transmembrane</keyword>
<evidence type="ECO:0000256" key="1">
    <source>
        <dbReference type="ARBA" id="ARBA00023136"/>
    </source>
</evidence>
<evidence type="ECO:0000313" key="3">
    <source>
        <dbReference type="EMBL" id="BCJ88489.1"/>
    </source>
</evidence>
<proteinExistence type="predicted"/>
<dbReference type="InterPro" id="IPR004995">
    <property type="entry name" value="Spore_Ger"/>
</dbReference>
<sequence>MMSCLKYFAKPVYGCRVQSDKHWLWSGGLIIGESAIRAGLTSPAMLVIAGSTAVATFNLVNQSLTGIVSVLRIVVLLVSAFFECLVS</sequence>
<evidence type="ECO:0000313" key="4">
    <source>
        <dbReference type="Proteomes" id="UP000593802"/>
    </source>
</evidence>
<feature type="transmembrane region" description="Helical" evidence="2">
    <location>
        <begin position="66"/>
        <end position="86"/>
    </location>
</feature>
<keyword evidence="2" id="KW-1133">Transmembrane helix</keyword>
<dbReference type="GO" id="GO:0016020">
    <property type="term" value="C:membrane"/>
    <property type="evidence" value="ECO:0007669"/>
    <property type="project" value="InterPro"/>
</dbReference>
<dbReference type="AlphaFoldDB" id="A0A7I8DHK1"/>
<protein>
    <submittedName>
        <fullName evidence="3">Uncharacterized protein</fullName>
    </submittedName>
</protein>
<dbReference type="EMBL" id="AP023366">
    <property type="protein sequence ID" value="BCJ88489.1"/>
    <property type="molecule type" value="Genomic_DNA"/>
</dbReference>
<keyword evidence="1 2" id="KW-0472">Membrane</keyword>
<dbReference type="Proteomes" id="UP000593802">
    <property type="component" value="Chromosome"/>
</dbReference>
<reference evidence="3 4" key="1">
    <citation type="submission" date="2020-08" db="EMBL/GenBank/DDBJ databases">
        <title>Complete Genome Sequence of Effusibacillus dendaii Strain skT53, Isolated from Farmland soil.</title>
        <authorList>
            <person name="Konishi T."/>
            <person name="Kawasaki H."/>
        </authorList>
    </citation>
    <scope>NUCLEOTIDE SEQUENCE [LARGE SCALE GENOMIC DNA]</scope>
    <source>
        <strain evidence="4">skT53</strain>
    </source>
</reference>
<evidence type="ECO:0000256" key="2">
    <source>
        <dbReference type="SAM" id="Phobius"/>
    </source>
</evidence>
<gene>
    <name evidence="3" type="ORF">skT53_34740</name>
</gene>
<feature type="transmembrane region" description="Helical" evidence="2">
    <location>
        <begin position="40"/>
        <end position="60"/>
    </location>
</feature>
<accession>A0A7I8DHK1</accession>
<organism evidence="3 4">
    <name type="scientific">Effusibacillus dendaii</name>
    <dbReference type="NCBI Taxonomy" id="2743772"/>
    <lineage>
        <taxon>Bacteria</taxon>
        <taxon>Bacillati</taxon>
        <taxon>Bacillota</taxon>
        <taxon>Bacilli</taxon>
        <taxon>Bacillales</taxon>
        <taxon>Alicyclobacillaceae</taxon>
        <taxon>Effusibacillus</taxon>
    </lineage>
</organism>
<name>A0A7I8DHK1_9BACL</name>
<keyword evidence="4" id="KW-1185">Reference proteome</keyword>
<dbReference type="GO" id="GO:0009847">
    <property type="term" value="P:spore germination"/>
    <property type="evidence" value="ECO:0007669"/>
    <property type="project" value="InterPro"/>
</dbReference>
<dbReference type="Pfam" id="PF03323">
    <property type="entry name" value="GerA"/>
    <property type="match status" value="1"/>
</dbReference>
<dbReference type="KEGG" id="eff:skT53_34740"/>